<feature type="short sequence motif" description="HXTX 1" evidence="2">
    <location>
        <begin position="39"/>
        <end position="42"/>
    </location>
</feature>
<dbReference type="InterPro" id="IPR004175">
    <property type="entry name" value="RNA_CPDase"/>
</dbReference>
<protein>
    <recommendedName>
        <fullName evidence="2">RNA 2',3'-cyclic phosphodiesterase</fullName>
        <shortName evidence="2">RNA 2',3'-CPDase</shortName>
        <ecNumber evidence="2">3.1.4.58</ecNumber>
    </recommendedName>
</protein>
<evidence type="ECO:0000313" key="4">
    <source>
        <dbReference type="Proteomes" id="UP001500908"/>
    </source>
</evidence>
<gene>
    <name evidence="3" type="primary">thpR</name>
    <name evidence="3" type="ORF">GCM10022402_41550</name>
</gene>
<evidence type="ECO:0000256" key="1">
    <source>
        <dbReference type="ARBA" id="ARBA00022801"/>
    </source>
</evidence>
<organism evidence="3 4">
    <name type="scientific">Salinactinospora qingdaonensis</name>
    <dbReference type="NCBI Taxonomy" id="702744"/>
    <lineage>
        <taxon>Bacteria</taxon>
        <taxon>Bacillati</taxon>
        <taxon>Actinomycetota</taxon>
        <taxon>Actinomycetes</taxon>
        <taxon>Streptosporangiales</taxon>
        <taxon>Nocardiopsidaceae</taxon>
        <taxon>Salinactinospora</taxon>
    </lineage>
</organism>
<dbReference type="EC" id="3.1.4.58" evidence="2"/>
<dbReference type="Gene3D" id="3.90.1140.10">
    <property type="entry name" value="Cyclic phosphodiesterase"/>
    <property type="match status" value="1"/>
</dbReference>
<sequence>MRLFAALTPSAAALDQLGGAIAGATTARGLRWMPRQSWHVTLVFLGEIADDHLGALLTGLDEAATRHTAMTLRLSGAGTFPRNARSARVLWAGLAGDTAPLTALATSLEETARDHGVAVQRRPYVPHLTVARCPRPVDLTRARAGLAALDTVSWQAGEVELIHSNLGGEPRYRTIAAWPLRITEN</sequence>
<feature type="active site" description="Proton donor" evidence="2">
    <location>
        <position position="39"/>
    </location>
</feature>
<dbReference type="HAMAP" id="MF_01940">
    <property type="entry name" value="RNA_CPDase"/>
    <property type="match status" value="1"/>
</dbReference>
<dbReference type="PANTHER" id="PTHR35561">
    <property type="entry name" value="RNA 2',3'-CYCLIC PHOSPHODIESTERASE"/>
    <property type="match status" value="1"/>
</dbReference>
<proteinExistence type="inferred from homology"/>
<comment type="catalytic activity">
    <reaction evidence="2">
        <text>a 3'-end 2',3'-cyclophospho-ribonucleotide-RNA + H2O = a 3'-end 2'-phospho-ribonucleotide-RNA + H(+)</text>
        <dbReference type="Rhea" id="RHEA:11828"/>
        <dbReference type="Rhea" id="RHEA-COMP:10464"/>
        <dbReference type="Rhea" id="RHEA-COMP:17353"/>
        <dbReference type="ChEBI" id="CHEBI:15377"/>
        <dbReference type="ChEBI" id="CHEBI:15378"/>
        <dbReference type="ChEBI" id="CHEBI:83064"/>
        <dbReference type="ChEBI" id="CHEBI:173113"/>
        <dbReference type="EC" id="3.1.4.58"/>
    </reaction>
</comment>
<dbReference type="PANTHER" id="PTHR35561:SF1">
    <property type="entry name" value="RNA 2',3'-CYCLIC PHOSPHODIESTERASE"/>
    <property type="match status" value="1"/>
</dbReference>
<feature type="short sequence motif" description="HXTX 2" evidence="2">
    <location>
        <begin position="127"/>
        <end position="130"/>
    </location>
</feature>
<dbReference type="SUPFAM" id="SSF55144">
    <property type="entry name" value="LigT-like"/>
    <property type="match status" value="1"/>
</dbReference>
<keyword evidence="1 2" id="KW-0378">Hydrolase</keyword>
<comment type="caution">
    <text evidence="3">The sequence shown here is derived from an EMBL/GenBank/DDBJ whole genome shotgun (WGS) entry which is preliminary data.</text>
</comment>
<dbReference type="Proteomes" id="UP001500908">
    <property type="component" value="Unassembled WGS sequence"/>
</dbReference>
<dbReference type="RefSeq" id="WP_344975130.1">
    <property type="nucleotide sequence ID" value="NZ_BAABDD010000028.1"/>
</dbReference>
<reference evidence="4" key="1">
    <citation type="journal article" date="2019" name="Int. J. Syst. Evol. Microbiol.">
        <title>The Global Catalogue of Microorganisms (GCM) 10K type strain sequencing project: providing services to taxonomists for standard genome sequencing and annotation.</title>
        <authorList>
            <consortium name="The Broad Institute Genomics Platform"/>
            <consortium name="The Broad Institute Genome Sequencing Center for Infectious Disease"/>
            <person name="Wu L."/>
            <person name="Ma J."/>
        </authorList>
    </citation>
    <scope>NUCLEOTIDE SEQUENCE [LARGE SCALE GENOMIC DNA]</scope>
    <source>
        <strain evidence="4">JCM 17137</strain>
    </source>
</reference>
<evidence type="ECO:0000313" key="3">
    <source>
        <dbReference type="EMBL" id="GAA3759293.1"/>
    </source>
</evidence>
<comment type="function">
    <text evidence="2">Hydrolyzes RNA 2',3'-cyclic phosphodiester to an RNA 2'-phosphomonoester.</text>
</comment>
<dbReference type="EMBL" id="BAABDD010000028">
    <property type="protein sequence ID" value="GAA3759293.1"/>
    <property type="molecule type" value="Genomic_DNA"/>
</dbReference>
<accession>A0ABP7G9H0</accession>
<dbReference type="InterPro" id="IPR009097">
    <property type="entry name" value="Cyclic_Pdiesterase"/>
</dbReference>
<keyword evidence="4" id="KW-1185">Reference proteome</keyword>
<dbReference type="NCBIfam" id="TIGR02258">
    <property type="entry name" value="2_5_ligase"/>
    <property type="match status" value="1"/>
</dbReference>
<evidence type="ECO:0000256" key="2">
    <source>
        <dbReference type="HAMAP-Rule" id="MF_01940"/>
    </source>
</evidence>
<feature type="active site" description="Proton acceptor" evidence="2">
    <location>
        <position position="127"/>
    </location>
</feature>
<comment type="similarity">
    <text evidence="2">Belongs to the 2H phosphoesterase superfamily. ThpR family.</text>
</comment>
<dbReference type="Pfam" id="PF13563">
    <property type="entry name" value="2_5_RNA_ligase2"/>
    <property type="match status" value="1"/>
</dbReference>
<name>A0ABP7G9H0_9ACTN</name>